<accession>A0A1B6EFS2</accession>
<dbReference type="Pfam" id="PF16077">
    <property type="entry name" value="Spaetzle"/>
    <property type="match status" value="1"/>
</dbReference>
<dbReference type="GO" id="GO:0008083">
    <property type="term" value="F:growth factor activity"/>
    <property type="evidence" value="ECO:0007669"/>
    <property type="project" value="TreeGrafter"/>
</dbReference>
<evidence type="ECO:0000256" key="1">
    <source>
        <dbReference type="ARBA" id="ARBA00011748"/>
    </source>
</evidence>
<dbReference type="AlphaFoldDB" id="A0A1B6EFS2"/>
<dbReference type="InterPro" id="IPR029034">
    <property type="entry name" value="Cystine-knot_cytokine"/>
</dbReference>
<proteinExistence type="predicted"/>
<dbReference type="InterPro" id="IPR052444">
    <property type="entry name" value="Spz/Toll_ligand-like"/>
</dbReference>
<feature type="signal peptide" evidence="5">
    <location>
        <begin position="1"/>
        <end position="25"/>
    </location>
</feature>
<reference evidence="7" key="1">
    <citation type="submission" date="2015-12" db="EMBL/GenBank/DDBJ databases">
        <title>De novo transcriptome assembly of four potential Pierce s Disease insect vectors from Arizona vineyards.</title>
        <authorList>
            <person name="Tassone E.E."/>
        </authorList>
    </citation>
    <scope>NUCLEOTIDE SEQUENCE</scope>
</reference>
<comment type="subunit">
    <text evidence="1">Homodimer; disulfide-linked.</text>
</comment>
<dbReference type="PANTHER" id="PTHR23199">
    <property type="entry name" value="NEUROTROPHIN 1-RELATED"/>
    <property type="match status" value="1"/>
</dbReference>
<dbReference type="SUPFAM" id="SSF57501">
    <property type="entry name" value="Cystine-knot cytokines"/>
    <property type="match status" value="1"/>
</dbReference>
<feature type="domain" description="Spaetzle" evidence="6">
    <location>
        <begin position="207"/>
        <end position="303"/>
    </location>
</feature>
<keyword evidence="3" id="KW-1015">Disulfide bond</keyword>
<dbReference type="InterPro" id="IPR032104">
    <property type="entry name" value="Spaetzle"/>
</dbReference>
<dbReference type="EMBL" id="GEDC01000506">
    <property type="protein sequence ID" value="JAS36792.1"/>
    <property type="molecule type" value="Transcribed_RNA"/>
</dbReference>
<dbReference type="FunFam" id="2.10.90.10:FF:000018">
    <property type="entry name" value="Spatzle 4"/>
    <property type="match status" value="1"/>
</dbReference>
<dbReference type="GO" id="GO:0045087">
    <property type="term" value="P:innate immune response"/>
    <property type="evidence" value="ECO:0007669"/>
    <property type="project" value="TreeGrafter"/>
</dbReference>
<evidence type="ECO:0000313" key="7">
    <source>
        <dbReference type="EMBL" id="JAS36792.1"/>
    </source>
</evidence>
<sequence length="309" mass="35371">QHLVHEMMSYTFALILCAFVSPLTTSPPCTEYGGCRHYPFLPAPPGKTPSCAKNGATFCEDIDRYPTHLIRYLVEHWGYDFSTLLSDESRNDFKQKMTTPAPYGPSNFGYNYGPHSPQLAFYPQQTPVPNNAINYTQTEGFPYPDRRYPLFQPHPYIGDDPGFIYSALLQPDISHYNPADWWKRYARSENSGKKKRNKRQSASGEIQLCPTRSRFIMPKAALNSQGNWMYVVNLERDQNRFTQEVRSEVCVSNECNGICDLPNGYTSRCEQQFVQKRLVALESRGNNLYTDTFWFPHCCVCKITEAGSG</sequence>
<protein>
    <recommendedName>
        <fullName evidence="6">Spaetzle domain-containing protein</fullName>
    </recommendedName>
</protein>
<keyword evidence="4" id="KW-0325">Glycoprotein</keyword>
<dbReference type="GO" id="GO:0005615">
    <property type="term" value="C:extracellular space"/>
    <property type="evidence" value="ECO:0007669"/>
    <property type="project" value="UniProtKB-ARBA"/>
</dbReference>
<dbReference type="Gene3D" id="2.10.90.10">
    <property type="entry name" value="Cystine-knot cytokines"/>
    <property type="match status" value="1"/>
</dbReference>
<organism evidence="7">
    <name type="scientific">Clastoptera arizonana</name>
    <name type="common">Arizona spittle bug</name>
    <dbReference type="NCBI Taxonomy" id="38151"/>
    <lineage>
        <taxon>Eukaryota</taxon>
        <taxon>Metazoa</taxon>
        <taxon>Ecdysozoa</taxon>
        <taxon>Arthropoda</taxon>
        <taxon>Hexapoda</taxon>
        <taxon>Insecta</taxon>
        <taxon>Pterygota</taxon>
        <taxon>Neoptera</taxon>
        <taxon>Paraneoptera</taxon>
        <taxon>Hemiptera</taxon>
        <taxon>Auchenorrhyncha</taxon>
        <taxon>Cercopoidea</taxon>
        <taxon>Clastopteridae</taxon>
        <taxon>Clastoptera</taxon>
    </lineage>
</organism>
<evidence type="ECO:0000256" key="4">
    <source>
        <dbReference type="ARBA" id="ARBA00023180"/>
    </source>
</evidence>
<evidence type="ECO:0000259" key="6">
    <source>
        <dbReference type="Pfam" id="PF16077"/>
    </source>
</evidence>
<evidence type="ECO:0000256" key="3">
    <source>
        <dbReference type="ARBA" id="ARBA00023157"/>
    </source>
</evidence>
<dbReference type="GO" id="GO:0021556">
    <property type="term" value="P:central nervous system formation"/>
    <property type="evidence" value="ECO:0007669"/>
    <property type="project" value="TreeGrafter"/>
</dbReference>
<dbReference type="GO" id="GO:0005121">
    <property type="term" value="F:Toll binding"/>
    <property type="evidence" value="ECO:0007669"/>
    <property type="project" value="TreeGrafter"/>
</dbReference>
<evidence type="ECO:0000256" key="2">
    <source>
        <dbReference type="ARBA" id="ARBA00022729"/>
    </source>
</evidence>
<dbReference type="PANTHER" id="PTHR23199:SF16">
    <property type="entry name" value="PROTEIN SPAETZLE 5"/>
    <property type="match status" value="1"/>
</dbReference>
<evidence type="ECO:0000256" key="5">
    <source>
        <dbReference type="SAM" id="SignalP"/>
    </source>
</evidence>
<feature type="non-terminal residue" evidence="7">
    <location>
        <position position="1"/>
    </location>
</feature>
<keyword evidence="2 5" id="KW-0732">Signal</keyword>
<gene>
    <name evidence="7" type="ORF">g.5364</name>
</gene>
<feature type="chain" id="PRO_5008582074" description="Spaetzle domain-containing protein" evidence="5">
    <location>
        <begin position="26"/>
        <end position="309"/>
    </location>
</feature>
<name>A0A1B6EFS2_9HEMI</name>